<comment type="caution">
    <text evidence="7">The sequence shown here is derived from an EMBL/GenBank/DDBJ whole genome shotgun (WGS) entry which is preliminary data.</text>
</comment>
<dbReference type="InterPro" id="IPR006641">
    <property type="entry name" value="YqgF/RNaseH-like_dom"/>
</dbReference>
<evidence type="ECO:0000256" key="2">
    <source>
        <dbReference type="ARBA" id="ARBA00022517"/>
    </source>
</evidence>
<dbReference type="EMBL" id="WWEO01000041">
    <property type="protein sequence ID" value="NCD69403.1"/>
    <property type="molecule type" value="Genomic_DNA"/>
</dbReference>
<sequence>MRVMAFDYGTKRIGIAVTDPLQMIANSLDTIHPLHIIDYLKKYLQTEQVERFVVGEPKQMDNTPSQSAHHVKGFVNLLTKTFPEIPIDMVDERFTSKMASAVILQSGINKKARQNKGLVDNISATILLQSWLERKAYL</sequence>
<dbReference type="GO" id="GO:0005829">
    <property type="term" value="C:cytosol"/>
    <property type="evidence" value="ECO:0007669"/>
    <property type="project" value="TreeGrafter"/>
</dbReference>
<keyword evidence="8" id="KW-1185">Reference proteome</keyword>
<comment type="subcellular location">
    <subcellularLocation>
        <location evidence="5">Cytoplasm</location>
    </subcellularLocation>
</comment>
<dbReference type="SUPFAM" id="SSF53098">
    <property type="entry name" value="Ribonuclease H-like"/>
    <property type="match status" value="1"/>
</dbReference>
<dbReference type="Proteomes" id="UP000638732">
    <property type="component" value="Unassembled WGS sequence"/>
</dbReference>
<evidence type="ECO:0000256" key="3">
    <source>
        <dbReference type="ARBA" id="ARBA00022722"/>
    </source>
</evidence>
<dbReference type="HAMAP" id="MF_00651">
    <property type="entry name" value="Nuclease_YqgF"/>
    <property type="match status" value="1"/>
</dbReference>
<protein>
    <recommendedName>
        <fullName evidence="5">Putative pre-16S rRNA nuclease</fullName>
        <ecNumber evidence="5">3.1.-.-</ecNumber>
    </recommendedName>
</protein>
<dbReference type="EC" id="3.1.-.-" evidence="5"/>
<proteinExistence type="inferred from homology"/>
<dbReference type="GO" id="GO:0016788">
    <property type="term" value="F:hydrolase activity, acting on ester bonds"/>
    <property type="evidence" value="ECO:0007669"/>
    <property type="project" value="UniProtKB-UniRule"/>
</dbReference>
<dbReference type="GO" id="GO:0004518">
    <property type="term" value="F:nuclease activity"/>
    <property type="evidence" value="ECO:0007669"/>
    <property type="project" value="UniProtKB-KW"/>
</dbReference>
<dbReference type="InterPro" id="IPR005227">
    <property type="entry name" value="YqgF"/>
</dbReference>
<dbReference type="PANTHER" id="PTHR33317:SF4">
    <property type="entry name" value="POLYNUCLEOTIDYL TRANSFERASE, RIBONUCLEASE H-LIKE SUPERFAMILY PROTEIN"/>
    <property type="match status" value="1"/>
</dbReference>
<gene>
    <name evidence="7" type="primary">ruvX</name>
    <name evidence="7" type="ORF">GSY63_08555</name>
</gene>
<organism evidence="7 8">
    <name type="scientific">Mucilaginibacter agri</name>
    <dbReference type="NCBI Taxonomy" id="2695265"/>
    <lineage>
        <taxon>Bacteria</taxon>
        <taxon>Pseudomonadati</taxon>
        <taxon>Bacteroidota</taxon>
        <taxon>Sphingobacteriia</taxon>
        <taxon>Sphingobacteriales</taxon>
        <taxon>Sphingobacteriaceae</taxon>
        <taxon>Mucilaginibacter</taxon>
    </lineage>
</organism>
<dbReference type="InterPro" id="IPR037027">
    <property type="entry name" value="YqgF/RNaseH-like_dom_sf"/>
</dbReference>
<keyword evidence="4 5" id="KW-0378">Hydrolase</keyword>
<keyword evidence="1 5" id="KW-0963">Cytoplasm</keyword>
<dbReference type="RefSeq" id="WP_166585375.1">
    <property type="nucleotide sequence ID" value="NZ_WWEO01000041.1"/>
</dbReference>
<reference evidence="7" key="1">
    <citation type="submission" date="2020-01" db="EMBL/GenBank/DDBJ databases">
        <authorList>
            <person name="Seo Y.L."/>
        </authorList>
    </citation>
    <scope>NUCLEOTIDE SEQUENCE</scope>
    <source>
        <strain evidence="7">R11</strain>
    </source>
</reference>
<name>A0A965ZFT2_9SPHI</name>
<evidence type="ECO:0000313" key="8">
    <source>
        <dbReference type="Proteomes" id="UP000638732"/>
    </source>
</evidence>
<dbReference type="Gene3D" id="3.30.420.140">
    <property type="entry name" value="YqgF/RNase H-like domain"/>
    <property type="match status" value="1"/>
</dbReference>
<comment type="similarity">
    <text evidence="5">Belongs to the YqgF HJR family.</text>
</comment>
<dbReference type="CDD" id="cd16964">
    <property type="entry name" value="YqgF"/>
    <property type="match status" value="1"/>
</dbReference>
<dbReference type="SMART" id="SM00732">
    <property type="entry name" value="YqgFc"/>
    <property type="match status" value="1"/>
</dbReference>
<keyword evidence="3 5" id="KW-0540">Nuclease</keyword>
<dbReference type="GO" id="GO:0000967">
    <property type="term" value="P:rRNA 5'-end processing"/>
    <property type="evidence" value="ECO:0007669"/>
    <property type="project" value="UniProtKB-UniRule"/>
</dbReference>
<keyword evidence="2 5" id="KW-0690">Ribosome biogenesis</keyword>
<evidence type="ECO:0000256" key="5">
    <source>
        <dbReference type="HAMAP-Rule" id="MF_00651"/>
    </source>
</evidence>
<dbReference type="InterPro" id="IPR012337">
    <property type="entry name" value="RNaseH-like_sf"/>
</dbReference>
<accession>A0A965ZFT2</accession>
<evidence type="ECO:0000256" key="4">
    <source>
        <dbReference type="ARBA" id="ARBA00022801"/>
    </source>
</evidence>
<dbReference type="NCBIfam" id="TIGR00250">
    <property type="entry name" value="RNAse_H_YqgF"/>
    <property type="match status" value="1"/>
</dbReference>
<evidence type="ECO:0000259" key="6">
    <source>
        <dbReference type="SMART" id="SM00732"/>
    </source>
</evidence>
<evidence type="ECO:0000256" key="1">
    <source>
        <dbReference type="ARBA" id="ARBA00022490"/>
    </source>
</evidence>
<comment type="function">
    <text evidence="5">Could be a nuclease involved in processing of the 5'-end of pre-16S rRNA.</text>
</comment>
<dbReference type="AlphaFoldDB" id="A0A965ZFT2"/>
<dbReference type="Pfam" id="PF03652">
    <property type="entry name" value="RuvX"/>
    <property type="match status" value="1"/>
</dbReference>
<reference evidence="7" key="2">
    <citation type="submission" date="2020-10" db="EMBL/GenBank/DDBJ databases">
        <title>Mucilaginibacter sp. nov., isolated from soil.</title>
        <authorList>
            <person name="Jeon C.O."/>
        </authorList>
    </citation>
    <scope>NUCLEOTIDE SEQUENCE</scope>
    <source>
        <strain evidence="7">R11</strain>
    </source>
</reference>
<feature type="domain" description="YqgF/RNase H-like" evidence="6">
    <location>
        <begin position="1"/>
        <end position="99"/>
    </location>
</feature>
<evidence type="ECO:0000313" key="7">
    <source>
        <dbReference type="EMBL" id="NCD69403.1"/>
    </source>
</evidence>
<dbReference type="PANTHER" id="PTHR33317">
    <property type="entry name" value="POLYNUCLEOTIDYL TRANSFERASE, RIBONUCLEASE H-LIKE SUPERFAMILY PROTEIN"/>
    <property type="match status" value="1"/>
</dbReference>